<gene>
    <name evidence="16 17" type="primary">coaX</name>
    <name evidence="17" type="ORF">GCM10011396_56060</name>
</gene>
<feature type="active site" description="Proton acceptor" evidence="16">
    <location>
        <position position="108"/>
    </location>
</feature>
<evidence type="ECO:0000256" key="14">
    <source>
        <dbReference type="ARBA" id="ARBA00038036"/>
    </source>
</evidence>
<keyword evidence="7 16" id="KW-0963">Cytoplasm</keyword>
<evidence type="ECO:0000256" key="6">
    <source>
        <dbReference type="ARBA" id="ARBA00012102"/>
    </source>
</evidence>
<comment type="catalytic activity">
    <reaction evidence="1 16">
        <text>(R)-pantothenate + ATP = (R)-4'-phosphopantothenate + ADP + H(+)</text>
        <dbReference type="Rhea" id="RHEA:16373"/>
        <dbReference type="ChEBI" id="CHEBI:10986"/>
        <dbReference type="ChEBI" id="CHEBI:15378"/>
        <dbReference type="ChEBI" id="CHEBI:29032"/>
        <dbReference type="ChEBI" id="CHEBI:30616"/>
        <dbReference type="ChEBI" id="CHEBI:456216"/>
        <dbReference type="EC" id="2.7.1.33"/>
    </reaction>
</comment>
<dbReference type="Pfam" id="PF03309">
    <property type="entry name" value="Pan_kinase"/>
    <property type="match status" value="1"/>
</dbReference>
<dbReference type="SUPFAM" id="SSF53067">
    <property type="entry name" value="Actin-like ATPase domain"/>
    <property type="match status" value="2"/>
</dbReference>
<keyword evidence="13 16" id="KW-0173">Coenzyme A biosynthesis</keyword>
<reference evidence="17" key="2">
    <citation type="submission" date="2020-09" db="EMBL/GenBank/DDBJ databases">
        <authorList>
            <person name="Sun Q."/>
            <person name="Zhou Y."/>
        </authorList>
    </citation>
    <scope>NUCLEOTIDE SEQUENCE</scope>
    <source>
        <strain evidence="17">CGMCC 1.10998</strain>
    </source>
</reference>
<comment type="cofactor">
    <cofactor evidence="16">
        <name>NH4(+)</name>
        <dbReference type="ChEBI" id="CHEBI:28938"/>
    </cofactor>
    <cofactor evidence="16">
        <name>K(+)</name>
        <dbReference type="ChEBI" id="CHEBI:29103"/>
    </cofactor>
    <text evidence="16">A monovalent cation. Ammonium or potassium.</text>
</comment>
<dbReference type="Gene3D" id="3.30.420.40">
    <property type="match status" value="2"/>
</dbReference>
<feature type="binding site" evidence="16">
    <location>
        <position position="185"/>
    </location>
    <ligand>
        <name>substrate</name>
    </ligand>
</feature>
<keyword evidence="12 16" id="KW-0630">Potassium</keyword>
<sequence>MLLLIDAGNTRIKWGITQLTTADSPALPAWLAAGSLAHADLPHLADELKPYAVTQILISNVAGATVRQLLESSLAIIAPGLAPDWFSSQPQLAGLRNAYLNPGQLGCDRFASAIAAHALYPGQDLIVATCGTATTVDAVSADGVFHGGMILPGLKLMAQSLARNTAQLPQVAESVSVEGIFADNTDQAIVSGCIAAQVGAIEHAVTAWRSSQKAEVSCIVSGGAAPYLLGRLGVQHRHMENLVLTGLYHAAKSSMNN</sequence>
<feature type="binding site" evidence="16">
    <location>
        <position position="99"/>
    </location>
    <ligand>
        <name>substrate</name>
    </ligand>
</feature>
<comment type="subunit">
    <text evidence="5 16">Homodimer.</text>
</comment>
<evidence type="ECO:0000256" key="4">
    <source>
        <dbReference type="ARBA" id="ARBA00005225"/>
    </source>
</evidence>
<dbReference type="GO" id="GO:0004594">
    <property type="term" value="F:pantothenate kinase activity"/>
    <property type="evidence" value="ECO:0007669"/>
    <property type="project" value="UniProtKB-UniRule"/>
</dbReference>
<evidence type="ECO:0000256" key="1">
    <source>
        <dbReference type="ARBA" id="ARBA00001206"/>
    </source>
</evidence>
<comment type="caution">
    <text evidence="17">The sequence shown here is derived from an EMBL/GenBank/DDBJ whole genome shotgun (WGS) entry which is preliminary data.</text>
</comment>
<dbReference type="PANTHER" id="PTHR34265:SF1">
    <property type="entry name" value="TYPE III PANTOTHENATE KINASE"/>
    <property type="match status" value="1"/>
</dbReference>
<comment type="subcellular location">
    <subcellularLocation>
        <location evidence="3 16">Cytoplasm</location>
    </subcellularLocation>
</comment>
<evidence type="ECO:0000256" key="3">
    <source>
        <dbReference type="ARBA" id="ARBA00004496"/>
    </source>
</evidence>
<keyword evidence="8 16" id="KW-0808">Transferase</keyword>
<comment type="caution">
    <text evidence="16">Lacks conserved residue(s) required for the propagation of feature annotation.</text>
</comment>
<protein>
    <recommendedName>
        <fullName evidence="15 16">Type III pantothenate kinase</fullName>
        <ecNumber evidence="6 16">2.7.1.33</ecNumber>
    </recommendedName>
    <alternativeName>
        <fullName evidence="16">PanK-III</fullName>
    </alternativeName>
    <alternativeName>
        <fullName evidence="16">Pantothenic acid kinase</fullName>
    </alternativeName>
</protein>
<comment type="function">
    <text evidence="16">Catalyzes the phosphorylation of pantothenate (Pan), the first step in CoA biosynthesis.</text>
</comment>
<dbReference type="RefSeq" id="WP_188569490.1">
    <property type="nucleotide sequence ID" value="NZ_BMED01000010.1"/>
</dbReference>
<dbReference type="HAMAP" id="MF_01274">
    <property type="entry name" value="Pantothen_kinase_3"/>
    <property type="match status" value="1"/>
</dbReference>
<evidence type="ECO:0000256" key="7">
    <source>
        <dbReference type="ARBA" id="ARBA00022490"/>
    </source>
</evidence>
<evidence type="ECO:0000256" key="8">
    <source>
        <dbReference type="ARBA" id="ARBA00022679"/>
    </source>
</evidence>
<evidence type="ECO:0000256" key="2">
    <source>
        <dbReference type="ARBA" id="ARBA00001958"/>
    </source>
</evidence>
<evidence type="ECO:0000256" key="5">
    <source>
        <dbReference type="ARBA" id="ARBA00011738"/>
    </source>
</evidence>
<dbReference type="InterPro" id="IPR043129">
    <property type="entry name" value="ATPase_NBD"/>
</dbReference>
<evidence type="ECO:0000313" key="18">
    <source>
        <dbReference type="Proteomes" id="UP000637423"/>
    </source>
</evidence>
<dbReference type="NCBIfam" id="TIGR00671">
    <property type="entry name" value="baf"/>
    <property type="match status" value="1"/>
</dbReference>
<evidence type="ECO:0000256" key="11">
    <source>
        <dbReference type="ARBA" id="ARBA00022840"/>
    </source>
</evidence>
<feature type="binding site" evidence="16">
    <location>
        <position position="132"/>
    </location>
    <ligand>
        <name>ATP</name>
        <dbReference type="ChEBI" id="CHEBI:30616"/>
    </ligand>
</feature>
<evidence type="ECO:0000313" key="17">
    <source>
        <dbReference type="EMBL" id="GGD01275.1"/>
    </source>
</evidence>
<proteinExistence type="inferred from homology"/>
<dbReference type="PANTHER" id="PTHR34265">
    <property type="entry name" value="TYPE III PANTOTHENATE KINASE"/>
    <property type="match status" value="1"/>
</dbReference>
<evidence type="ECO:0000256" key="16">
    <source>
        <dbReference type="HAMAP-Rule" id="MF_01274"/>
    </source>
</evidence>
<keyword evidence="18" id="KW-1185">Reference proteome</keyword>
<evidence type="ECO:0000256" key="9">
    <source>
        <dbReference type="ARBA" id="ARBA00022741"/>
    </source>
</evidence>
<reference evidence="17" key="1">
    <citation type="journal article" date="2014" name="Int. J. Syst. Evol. Microbiol.">
        <title>Complete genome sequence of Corynebacterium casei LMG S-19264T (=DSM 44701T), isolated from a smear-ripened cheese.</title>
        <authorList>
            <consortium name="US DOE Joint Genome Institute (JGI-PGF)"/>
            <person name="Walter F."/>
            <person name="Albersmeier A."/>
            <person name="Kalinowski J."/>
            <person name="Ruckert C."/>
        </authorList>
    </citation>
    <scope>NUCLEOTIDE SEQUENCE</scope>
    <source>
        <strain evidence="17">CGMCC 1.10998</strain>
    </source>
</reference>
<dbReference type="GO" id="GO:0005737">
    <property type="term" value="C:cytoplasm"/>
    <property type="evidence" value="ECO:0007669"/>
    <property type="project" value="UniProtKB-SubCell"/>
</dbReference>
<keyword evidence="10 16" id="KW-0418">Kinase</keyword>
<feature type="binding site" evidence="16">
    <location>
        <begin position="6"/>
        <end position="13"/>
    </location>
    <ligand>
        <name>ATP</name>
        <dbReference type="ChEBI" id="CHEBI:30616"/>
    </ligand>
</feature>
<evidence type="ECO:0000256" key="10">
    <source>
        <dbReference type="ARBA" id="ARBA00022777"/>
    </source>
</evidence>
<comment type="pathway">
    <text evidence="4 16">Cofactor biosynthesis; coenzyme A biosynthesis; CoA from (R)-pantothenate: step 1/5.</text>
</comment>
<comment type="cofactor">
    <cofactor evidence="2">
        <name>K(+)</name>
        <dbReference type="ChEBI" id="CHEBI:29103"/>
    </cofactor>
</comment>
<keyword evidence="9 16" id="KW-0547">Nucleotide-binding</keyword>
<evidence type="ECO:0000256" key="12">
    <source>
        <dbReference type="ARBA" id="ARBA00022958"/>
    </source>
</evidence>
<evidence type="ECO:0000256" key="13">
    <source>
        <dbReference type="ARBA" id="ARBA00022993"/>
    </source>
</evidence>
<dbReference type="EMBL" id="BMED01000010">
    <property type="protein sequence ID" value="GGD01275.1"/>
    <property type="molecule type" value="Genomic_DNA"/>
</dbReference>
<comment type="similarity">
    <text evidence="14 16">Belongs to the type III pantothenate kinase family.</text>
</comment>
<dbReference type="EC" id="2.7.1.33" evidence="6 16"/>
<accession>A0A916XS08</accession>
<dbReference type="InterPro" id="IPR004619">
    <property type="entry name" value="Type_III_PanK"/>
</dbReference>
<keyword evidence="11 16" id="KW-0067">ATP-binding</keyword>
<name>A0A916XS08_9BURK</name>
<dbReference type="Proteomes" id="UP000637423">
    <property type="component" value="Unassembled WGS sequence"/>
</dbReference>
<feature type="binding site" evidence="16">
    <location>
        <begin position="106"/>
        <end position="109"/>
    </location>
    <ligand>
        <name>substrate</name>
    </ligand>
</feature>
<dbReference type="GO" id="GO:0005524">
    <property type="term" value="F:ATP binding"/>
    <property type="evidence" value="ECO:0007669"/>
    <property type="project" value="UniProtKB-UniRule"/>
</dbReference>
<evidence type="ECO:0000256" key="15">
    <source>
        <dbReference type="ARBA" id="ARBA00040883"/>
    </source>
</evidence>
<dbReference type="AlphaFoldDB" id="A0A916XS08"/>
<organism evidence="17 18">
    <name type="scientific">Undibacterium terreum</name>
    <dbReference type="NCBI Taxonomy" id="1224302"/>
    <lineage>
        <taxon>Bacteria</taxon>
        <taxon>Pseudomonadati</taxon>
        <taxon>Pseudomonadota</taxon>
        <taxon>Betaproteobacteria</taxon>
        <taxon>Burkholderiales</taxon>
        <taxon>Oxalobacteraceae</taxon>
        <taxon>Undibacterium</taxon>
    </lineage>
</organism>
<dbReference type="GO" id="GO:0015937">
    <property type="term" value="P:coenzyme A biosynthetic process"/>
    <property type="evidence" value="ECO:0007669"/>
    <property type="project" value="UniProtKB-UniRule"/>
</dbReference>
<dbReference type="CDD" id="cd24015">
    <property type="entry name" value="ASKHA_NBD_PanK-III"/>
    <property type="match status" value="1"/>
</dbReference>